<evidence type="ECO:0000256" key="10">
    <source>
        <dbReference type="ARBA" id="ARBA00022956"/>
    </source>
</evidence>
<evidence type="ECO:0000256" key="3">
    <source>
        <dbReference type="ARBA" id="ARBA00011052"/>
    </source>
</evidence>
<dbReference type="PROSITE" id="PS00969">
    <property type="entry name" value="ANTENNA_COMP_BETA"/>
    <property type="match status" value="1"/>
</dbReference>
<evidence type="ECO:0000256" key="14">
    <source>
        <dbReference type="ARBA" id="ARBA00023243"/>
    </source>
</evidence>
<dbReference type="RefSeq" id="WP_200257512.1">
    <property type="nucleotide sequence ID" value="NZ_NRSH01000040.1"/>
</dbReference>
<evidence type="ECO:0000256" key="6">
    <source>
        <dbReference type="ARBA" id="ARBA00022549"/>
    </source>
</evidence>
<dbReference type="InterPro" id="IPR002362">
    <property type="entry name" value="LHB-1/5"/>
</dbReference>
<evidence type="ECO:0000256" key="8">
    <source>
        <dbReference type="ARBA" id="ARBA00022723"/>
    </source>
</evidence>
<feature type="transmembrane region" description="Helical" evidence="15">
    <location>
        <begin position="21"/>
        <end position="43"/>
    </location>
</feature>
<comment type="caution">
    <text evidence="17">The sequence shown here is derived from an EMBL/GenBank/DDBJ whole genome shotgun (WGS) entry which is preliminary data.</text>
</comment>
<dbReference type="InterPro" id="IPR000066">
    <property type="entry name" value="Antenna_a/b"/>
</dbReference>
<dbReference type="InterPro" id="IPR023623">
    <property type="entry name" value="Antenna_beta_CS"/>
</dbReference>
<comment type="subcellular location">
    <subcellularLocation>
        <location evidence="2">Cell inner membrane</location>
        <topology evidence="2">Single-pass type II membrane protein</topology>
    </subcellularLocation>
</comment>
<gene>
    <name evidence="17" type="ORF">CKO13_05025</name>
</gene>
<evidence type="ECO:0000256" key="15">
    <source>
        <dbReference type="SAM" id="Phobius"/>
    </source>
</evidence>
<dbReference type="SUPFAM" id="SSF56918">
    <property type="entry name" value="Light-harvesting complex subunits"/>
    <property type="match status" value="1"/>
</dbReference>
<dbReference type="InterPro" id="IPR023624">
    <property type="entry name" value="Antenna_beta_dom_sf"/>
</dbReference>
<dbReference type="Gene3D" id="1.20.5.250">
    <property type="match status" value="1"/>
</dbReference>
<evidence type="ECO:0000256" key="7">
    <source>
        <dbReference type="ARBA" id="ARBA00022692"/>
    </source>
</evidence>
<proteinExistence type="inferred from homology"/>
<keyword evidence="9" id="KW-0460">Magnesium</keyword>
<evidence type="ECO:0000256" key="11">
    <source>
        <dbReference type="ARBA" id="ARBA00022989"/>
    </source>
</evidence>
<dbReference type="Pfam" id="PF00556">
    <property type="entry name" value="LHC"/>
    <property type="match status" value="1"/>
</dbReference>
<keyword evidence="12" id="KW-0157">Chromophore</keyword>
<keyword evidence="11 15" id="KW-1133">Transmembrane helix</keyword>
<evidence type="ECO:0000313" key="17">
    <source>
        <dbReference type="EMBL" id="MBK1726394.1"/>
    </source>
</evidence>
<keyword evidence="5" id="KW-0148">Chlorophyll</keyword>
<evidence type="ECO:0000256" key="2">
    <source>
        <dbReference type="ARBA" id="ARBA00004249"/>
    </source>
</evidence>
<accession>A0ABS1E5C4</accession>
<keyword evidence="13 15" id="KW-0472">Membrane</keyword>
<name>A0ABS1E5C4_9GAMM</name>
<reference evidence="17 18" key="1">
    <citation type="journal article" date="2020" name="Microorganisms">
        <title>Osmotic Adaptation and Compatible Solute Biosynthesis of Phototrophic Bacteria as Revealed from Genome Analyses.</title>
        <authorList>
            <person name="Imhoff J.F."/>
            <person name="Rahn T."/>
            <person name="Kunzel S."/>
            <person name="Keller A."/>
            <person name="Neulinger S.C."/>
        </authorList>
    </citation>
    <scope>NUCLEOTIDE SEQUENCE [LARGE SCALE GENOMIC DNA]</scope>
    <source>
        <strain evidence="17 18">DSM 15116</strain>
    </source>
</reference>
<evidence type="ECO:0000256" key="4">
    <source>
        <dbReference type="ARBA" id="ARBA00022475"/>
    </source>
</evidence>
<feature type="domain" description="Antenna complex alpha/beta subunit" evidence="16">
    <location>
        <begin position="12"/>
        <end position="47"/>
    </location>
</feature>
<dbReference type="EMBL" id="NRSH01000040">
    <property type="protein sequence ID" value="MBK1726394.1"/>
    <property type="molecule type" value="Genomic_DNA"/>
</dbReference>
<evidence type="ECO:0000313" key="18">
    <source>
        <dbReference type="Proteomes" id="UP000738126"/>
    </source>
</evidence>
<keyword evidence="6" id="KW-0042">Antenna complex</keyword>
<keyword evidence="8" id="KW-0479">Metal-binding</keyword>
<comment type="similarity">
    <text evidence="3">Belongs to the antenna complex beta subunit family.</text>
</comment>
<organism evidence="17 18">
    <name type="scientific">Halorhodospira neutriphila</name>
    <dbReference type="NCBI Taxonomy" id="168379"/>
    <lineage>
        <taxon>Bacteria</taxon>
        <taxon>Pseudomonadati</taxon>
        <taxon>Pseudomonadota</taxon>
        <taxon>Gammaproteobacteria</taxon>
        <taxon>Chromatiales</taxon>
        <taxon>Ectothiorhodospiraceae</taxon>
        <taxon>Halorhodospira</taxon>
    </lineage>
</organism>
<evidence type="ECO:0000256" key="1">
    <source>
        <dbReference type="ARBA" id="ARBA00002455"/>
    </source>
</evidence>
<sequence length="75" mass="8103">MADNTSLTNLSDEEAKEFHSIFMQSFLIFVAVAVVAHILAWAWRPWIPAPEGYGSVVEGAQSVAAAVQQIAPFVA</sequence>
<dbReference type="InterPro" id="IPR035889">
    <property type="entry name" value="Light-harvesting_complex"/>
</dbReference>
<evidence type="ECO:0000259" key="16">
    <source>
        <dbReference type="Pfam" id="PF00556"/>
    </source>
</evidence>
<dbReference type="NCBIfam" id="NF040862">
    <property type="entry name" value="pufB_517_ASD"/>
    <property type="match status" value="1"/>
</dbReference>
<evidence type="ECO:0000256" key="9">
    <source>
        <dbReference type="ARBA" id="ARBA00022842"/>
    </source>
</evidence>
<evidence type="ECO:0000256" key="13">
    <source>
        <dbReference type="ARBA" id="ARBA00023136"/>
    </source>
</evidence>
<protein>
    <submittedName>
        <fullName evidence="17">Light-harvesting protein</fullName>
    </submittedName>
</protein>
<evidence type="ECO:0000256" key="5">
    <source>
        <dbReference type="ARBA" id="ARBA00022494"/>
    </source>
</evidence>
<dbReference type="Proteomes" id="UP000738126">
    <property type="component" value="Unassembled WGS sequence"/>
</dbReference>
<keyword evidence="4" id="KW-1003">Cell membrane</keyword>
<keyword evidence="18" id="KW-1185">Reference proteome</keyword>
<keyword evidence="10" id="KW-0076">Bacteriochlorophyll</keyword>
<dbReference type="PRINTS" id="PR00674">
    <property type="entry name" value="LIGHTHARVSTB"/>
</dbReference>
<evidence type="ECO:0000256" key="12">
    <source>
        <dbReference type="ARBA" id="ARBA00022991"/>
    </source>
</evidence>
<comment type="function">
    <text evidence="1">Antenna complexes are light-harvesting systems, which transfer the excitation energy to the reaction centers.</text>
</comment>
<keyword evidence="14" id="KW-0437">Light-harvesting polypeptide</keyword>
<keyword evidence="7 15" id="KW-0812">Transmembrane</keyword>